<sequence>MIVVFGGTGRQGGAVARELLRRGRTVRAVVRDPQSAGARALAAAGAELVKGDMEDAASLDAALAGAHGVYSVQTFEGPDGSAGEIRQGKAVADAAHRAGVTHFVYGSVGGAERSSGVEHFESKGEIERHIAALGLPATVLRPTMFLSNFAGIGPARVDGELVLTLALEPGTVLQMIATDDIGVFAADAFDNAAEFTGKQLEIAGDALTGPQMAEVFARAAGEPVRFVSQPAEALRAFSEEAAIMFGWFNDHGYIADLPALRASHPDLITLERWVAENWTAPAK</sequence>
<proteinExistence type="inferred from homology"/>
<dbReference type="InterPro" id="IPR008030">
    <property type="entry name" value="NmrA-like"/>
</dbReference>
<organism evidence="4 5">
    <name type="scientific">Streptomyces klenkii</name>
    <dbReference type="NCBI Taxonomy" id="1420899"/>
    <lineage>
        <taxon>Bacteria</taxon>
        <taxon>Bacillati</taxon>
        <taxon>Actinomycetota</taxon>
        <taxon>Actinomycetes</taxon>
        <taxon>Kitasatosporales</taxon>
        <taxon>Streptomycetaceae</taxon>
        <taxon>Streptomyces</taxon>
    </lineage>
</organism>
<dbReference type="Proteomes" id="UP000270343">
    <property type="component" value="Unassembled WGS sequence"/>
</dbReference>
<dbReference type="Pfam" id="PF05368">
    <property type="entry name" value="NmrA"/>
    <property type="match status" value="1"/>
</dbReference>
<gene>
    <name evidence="4" type="ORF">D7231_31410</name>
</gene>
<dbReference type="InterPro" id="IPR036291">
    <property type="entry name" value="NAD(P)-bd_dom_sf"/>
</dbReference>
<keyword evidence="5" id="KW-1185">Reference proteome</keyword>
<evidence type="ECO:0000256" key="1">
    <source>
        <dbReference type="ARBA" id="ARBA00006328"/>
    </source>
</evidence>
<feature type="domain" description="NmrA-like" evidence="3">
    <location>
        <begin position="2"/>
        <end position="258"/>
    </location>
</feature>
<dbReference type="CDD" id="cd05251">
    <property type="entry name" value="NmrA_like_SDR_a"/>
    <property type="match status" value="1"/>
</dbReference>
<dbReference type="SUPFAM" id="SSF51735">
    <property type="entry name" value="NAD(P)-binding Rossmann-fold domains"/>
    <property type="match status" value="1"/>
</dbReference>
<comment type="caution">
    <text evidence="4">The sequence shown here is derived from an EMBL/GenBank/DDBJ whole genome shotgun (WGS) entry which is preliminary data.</text>
</comment>
<comment type="similarity">
    <text evidence="1">Belongs to the NmrA-type oxidoreductase family.</text>
</comment>
<evidence type="ECO:0000256" key="2">
    <source>
        <dbReference type="ARBA" id="ARBA00022857"/>
    </source>
</evidence>
<name>A0A3B0ANK5_9ACTN</name>
<dbReference type="EMBL" id="RBAM01000022">
    <property type="protein sequence ID" value="RKN62038.1"/>
    <property type="molecule type" value="Genomic_DNA"/>
</dbReference>
<dbReference type="AlphaFoldDB" id="A0A3B0ANK5"/>
<dbReference type="Gene3D" id="3.90.25.10">
    <property type="entry name" value="UDP-galactose 4-epimerase, domain 1"/>
    <property type="match status" value="1"/>
</dbReference>
<evidence type="ECO:0000313" key="5">
    <source>
        <dbReference type="Proteomes" id="UP000270343"/>
    </source>
</evidence>
<accession>A0A3B0ANK5</accession>
<dbReference type="Gene3D" id="3.40.50.720">
    <property type="entry name" value="NAD(P)-binding Rossmann-like Domain"/>
    <property type="match status" value="1"/>
</dbReference>
<reference evidence="4 5" key="1">
    <citation type="journal article" date="2015" name="Antonie Van Leeuwenhoek">
        <title>Streptomyces klenkii sp. nov., isolated from deep marine sediment.</title>
        <authorList>
            <person name="Veyisoglu A."/>
            <person name="Sahin N."/>
        </authorList>
    </citation>
    <scope>NUCLEOTIDE SEQUENCE [LARGE SCALE GENOMIC DNA]</scope>
    <source>
        <strain evidence="4 5">KCTC 29202</strain>
    </source>
</reference>
<evidence type="ECO:0000313" key="4">
    <source>
        <dbReference type="EMBL" id="RKN62038.1"/>
    </source>
</evidence>
<dbReference type="InterPro" id="IPR051164">
    <property type="entry name" value="NmrA-like_oxidored"/>
</dbReference>
<keyword evidence="2" id="KW-0521">NADP</keyword>
<dbReference type="PANTHER" id="PTHR42748">
    <property type="entry name" value="NITROGEN METABOLITE REPRESSION PROTEIN NMRA FAMILY MEMBER"/>
    <property type="match status" value="1"/>
</dbReference>
<evidence type="ECO:0000259" key="3">
    <source>
        <dbReference type="Pfam" id="PF05368"/>
    </source>
</evidence>
<protein>
    <submittedName>
        <fullName evidence="4">NmrA/HSCARG family protein</fullName>
    </submittedName>
</protein>
<dbReference type="PANTHER" id="PTHR42748:SF7">
    <property type="entry name" value="NMRA LIKE REDOX SENSOR 1-RELATED"/>
    <property type="match status" value="1"/>
</dbReference>
<dbReference type="OrthoDB" id="319724at2"/>